<evidence type="ECO:0000256" key="5">
    <source>
        <dbReference type="SAM" id="Phobius"/>
    </source>
</evidence>
<reference evidence="6 7" key="1">
    <citation type="submission" date="2020-04" db="EMBL/GenBank/DDBJ databases">
        <title>Genome sequence of Altibacter aquimarinus strain ALE3EI.</title>
        <authorList>
            <person name="Oh H.-M."/>
            <person name="Jang D."/>
        </authorList>
    </citation>
    <scope>NUCLEOTIDE SEQUENCE [LARGE SCALE GENOMIC DNA]</scope>
    <source>
        <strain evidence="6 7">ALE3EI</strain>
    </source>
</reference>
<keyword evidence="7" id="KW-1185">Reference proteome</keyword>
<feature type="transmembrane region" description="Helical" evidence="5">
    <location>
        <begin position="67"/>
        <end position="87"/>
    </location>
</feature>
<gene>
    <name evidence="6" type="ORF">ALE3EI_2460</name>
</gene>
<comment type="subcellular location">
    <subcellularLocation>
        <location evidence="1">Membrane</location>
        <topology evidence="1">Multi-pass membrane protein</topology>
    </subcellularLocation>
</comment>
<dbReference type="InterPro" id="IPR038770">
    <property type="entry name" value="Na+/solute_symporter_sf"/>
</dbReference>
<name>A0A7G8PXD0_9FLAO</name>
<dbReference type="Gene3D" id="1.20.1530.20">
    <property type="match status" value="1"/>
</dbReference>
<feature type="transmembrane region" description="Helical" evidence="5">
    <location>
        <begin position="199"/>
        <end position="217"/>
    </location>
</feature>
<dbReference type="PANTHER" id="PTHR10361">
    <property type="entry name" value="SODIUM-BILE ACID COTRANSPORTER"/>
    <property type="match status" value="1"/>
</dbReference>
<dbReference type="InterPro" id="IPR004710">
    <property type="entry name" value="Bilac:Na_transpt"/>
</dbReference>
<feature type="transmembrane region" description="Helical" evidence="5">
    <location>
        <begin position="170"/>
        <end position="187"/>
    </location>
</feature>
<evidence type="ECO:0000313" key="6">
    <source>
        <dbReference type="EMBL" id="QNJ98996.1"/>
    </source>
</evidence>
<keyword evidence="2 5" id="KW-0812">Transmembrane</keyword>
<accession>A0A7G8PXD0</accession>
<keyword evidence="4 5" id="KW-0472">Membrane</keyword>
<organism evidence="6 7">
    <name type="scientific">Constantimarinum furrinae</name>
    <dbReference type="NCBI Taxonomy" id="2562285"/>
    <lineage>
        <taxon>Bacteria</taxon>
        <taxon>Pseudomonadati</taxon>
        <taxon>Bacteroidota</taxon>
        <taxon>Flavobacteriia</taxon>
        <taxon>Flavobacteriales</taxon>
        <taxon>Flavobacteriaceae</taxon>
        <taxon>Altibacter/Constantimarinum group</taxon>
        <taxon>Constantimarinum</taxon>
    </lineage>
</organism>
<dbReference type="AlphaFoldDB" id="A0A7G8PXD0"/>
<protein>
    <submittedName>
        <fullName evidence="6">Na+-dependent transporter</fullName>
    </submittedName>
</protein>
<dbReference type="EMBL" id="CP052909">
    <property type="protein sequence ID" value="QNJ98996.1"/>
    <property type="molecule type" value="Genomic_DNA"/>
</dbReference>
<feature type="transmembrane region" description="Helical" evidence="5">
    <location>
        <begin position="258"/>
        <end position="279"/>
    </location>
</feature>
<dbReference type="RefSeq" id="WP_186989118.1">
    <property type="nucleotide sequence ID" value="NZ_CP052909.1"/>
</dbReference>
<feature type="transmembrane region" description="Helical" evidence="5">
    <location>
        <begin position="6"/>
        <end position="27"/>
    </location>
</feature>
<dbReference type="InterPro" id="IPR002657">
    <property type="entry name" value="BilAc:Na_symport/Acr3"/>
</dbReference>
<sequence>MDNTSTIILAGSLIIIMLGMGLSLVTADFKRIILYPKAIVVGLTNQLILLPLIGFGVVSLFSLQPEIAVGVMILAACPGGPTSNLIAHLAKGNLALSVSLTALSSLITVISIPYIVNFATSEFMEEGMTVQLNIVETIGQICVIVVIPVLLGMLIRRYKPVFAAKMAKPVRIASGVVLALIIIGLVIKERENFVDYFQQAGLATLLLNLATMAAGYYSAKLFKLRRENAISISIESGIQNGTLAITIAVVLLQNSAFAIAPAVYSLLMFLTGAAVIWLGNRSTAVDLQE</sequence>
<dbReference type="KEGG" id="alti:ALE3EI_2460"/>
<proteinExistence type="predicted"/>
<feature type="transmembrane region" description="Helical" evidence="5">
    <location>
        <begin position="229"/>
        <end position="252"/>
    </location>
</feature>
<evidence type="ECO:0000256" key="1">
    <source>
        <dbReference type="ARBA" id="ARBA00004141"/>
    </source>
</evidence>
<keyword evidence="3 5" id="KW-1133">Transmembrane helix</keyword>
<evidence type="ECO:0000256" key="3">
    <source>
        <dbReference type="ARBA" id="ARBA00022989"/>
    </source>
</evidence>
<dbReference type="GO" id="GO:0016020">
    <property type="term" value="C:membrane"/>
    <property type="evidence" value="ECO:0007669"/>
    <property type="project" value="UniProtKB-SubCell"/>
</dbReference>
<dbReference type="PANTHER" id="PTHR10361:SF24">
    <property type="entry name" value="P3 PROTEIN"/>
    <property type="match status" value="1"/>
</dbReference>
<feature type="transmembrane region" description="Helical" evidence="5">
    <location>
        <begin position="94"/>
        <end position="117"/>
    </location>
</feature>
<feature type="transmembrane region" description="Helical" evidence="5">
    <location>
        <begin position="39"/>
        <end position="61"/>
    </location>
</feature>
<evidence type="ECO:0000256" key="4">
    <source>
        <dbReference type="ARBA" id="ARBA00023136"/>
    </source>
</evidence>
<evidence type="ECO:0000313" key="7">
    <source>
        <dbReference type="Proteomes" id="UP000515514"/>
    </source>
</evidence>
<dbReference type="Proteomes" id="UP000515514">
    <property type="component" value="Chromosome"/>
</dbReference>
<feature type="transmembrane region" description="Helical" evidence="5">
    <location>
        <begin position="137"/>
        <end position="158"/>
    </location>
</feature>
<dbReference type="Pfam" id="PF01758">
    <property type="entry name" value="SBF"/>
    <property type="match status" value="1"/>
</dbReference>
<evidence type="ECO:0000256" key="2">
    <source>
        <dbReference type="ARBA" id="ARBA00022692"/>
    </source>
</evidence>